<evidence type="ECO:0000313" key="2">
    <source>
        <dbReference type="EMBL" id="QJA82552.1"/>
    </source>
</evidence>
<reference evidence="2" key="1">
    <citation type="submission" date="2020-03" db="EMBL/GenBank/DDBJ databases">
        <title>The deep terrestrial virosphere.</title>
        <authorList>
            <person name="Holmfeldt K."/>
            <person name="Nilsson E."/>
            <person name="Simone D."/>
            <person name="Lopez-Fernandez M."/>
            <person name="Wu X."/>
            <person name="de Brujin I."/>
            <person name="Lundin D."/>
            <person name="Andersson A."/>
            <person name="Bertilsson S."/>
            <person name="Dopson M."/>
        </authorList>
    </citation>
    <scope>NUCLEOTIDE SEQUENCE</scope>
    <source>
        <strain evidence="2">MM415A00400</strain>
        <strain evidence="1">MM415B01011</strain>
    </source>
</reference>
<dbReference type="GO" id="GO:0008168">
    <property type="term" value="F:methyltransferase activity"/>
    <property type="evidence" value="ECO:0007669"/>
    <property type="project" value="UniProtKB-KW"/>
</dbReference>
<keyword evidence="2" id="KW-0489">Methyltransferase</keyword>
<name>A0A6M3KL27_9ZZZZ</name>
<accession>A0A6M3KL27</accession>
<protein>
    <submittedName>
        <fullName evidence="2">Putative methyltransferase</fullName>
    </submittedName>
</protein>
<dbReference type="AlphaFoldDB" id="A0A6M3KL27"/>
<proteinExistence type="predicted"/>
<dbReference type="SUPFAM" id="SSF53756">
    <property type="entry name" value="UDP-Glycosyltransferase/glycogen phosphorylase"/>
    <property type="match status" value="1"/>
</dbReference>
<keyword evidence="2" id="KW-0808">Transferase</keyword>
<evidence type="ECO:0000313" key="1">
    <source>
        <dbReference type="EMBL" id="QJA60990.1"/>
    </source>
</evidence>
<dbReference type="GO" id="GO:0032259">
    <property type="term" value="P:methylation"/>
    <property type="evidence" value="ECO:0007669"/>
    <property type="project" value="UniProtKB-KW"/>
</dbReference>
<dbReference type="EMBL" id="MT141427">
    <property type="protein sequence ID" value="QJA60990.1"/>
    <property type="molecule type" value="Genomic_DNA"/>
</dbReference>
<gene>
    <name evidence="2" type="ORF">MM415A00400_0025</name>
    <name evidence="1" type="ORF">MM415B01011_0025</name>
</gene>
<organism evidence="2">
    <name type="scientific">viral metagenome</name>
    <dbReference type="NCBI Taxonomy" id="1070528"/>
    <lineage>
        <taxon>unclassified sequences</taxon>
        <taxon>metagenomes</taxon>
        <taxon>organismal metagenomes</taxon>
    </lineage>
</organism>
<sequence>MRELDGERPTLILSGGHRHRALWEPLAERYQLVFLESSAAAAAESMLDSASILRVEEFLVDEHINAAKAEAMWQARKVMVALENGLTFDDDVDGLRQPGLNGWLPTSVYELATASYVRVFAAMSCVEKMNVVGVLVHEDVTPEGRLLAQFGISEDLPTIHVPHANHFLGPGSTDIHCQVTAQYIGASGTHMRDWYMACGVPADRIRLVGAPQWDWLYKEHALPERGIARKALGKTDDGLVITYGGTWGQDTGVWGNGAADIEAGWQTMLAAAKELGAYLIVKEHPGETPDRDKKYSEEMEAAGVSGAVTRVHNEYALRAADCLVTQGSSNLAVEAAIVGTPAVELYQCSTRYPDYGPRGTWGDGLADLVHEAIGAGPLKEFERAMNYDADGGAVDRIVEWVGELC</sequence>
<dbReference type="EMBL" id="MT142490">
    <property type="protein sequence ID" value="QJA82552.1"/>
    <property type="molecule type" value="Genomic_DNA"/>
</dbReference>